<reference evidence="2" key="1">
    <citation type="submission" date="2023-10" db="EMBL/GenBank/DDBJ databases">
        <authorList>
            <person name="Chen Y."/>
            <person name="Shah S."/>
            <person name="Dougan E. K."/>
            <person name="Thang M."/>
            <person name="Chan C."/>
        </authorList>
    </citation>
    <scope>NUCLEOTIDE SEQUENCE [LARGE SCALE GENOMIC DNA]</scope>
</reference>
<name>A0ABN9UU33_9DINO</name>
<comment type="caution">
    <text evidence="2">The sequence shown here is derived from an EMBL/GenBank/DDBJ whole genome shotgun (WGS) entry which is preliminary data.</text>
</comment>
<feature type="region of interest" description="Disordered" evidence="1">
    <location>
        <begin position="192"/>
        <end position="229"/>
    </location>
</feature>
<feature type="region of interest" description="Disordered" evidence="1">
    <location>
        <begin position="676"/>
        <end position="698"/>
    </location>
</feature>
<feature type="compositionally biased region" description="Basic residues" evidence="1">
    <location>
        <begin position="687"/>
        <end position="698"/>
    </location>
</feature>
<feature type="compositionally biased region" description="Basic and acidic residues" evidence="1">
    <location>
        <begin position="214"/>
        <end position="229"/>
    </location>
</feature>
<accession>A0ABN9UU33</accession>
<proteinExistence type="predicted"/>
<gene>
    <name evidence="2" type="ORF">PCOR1329_LOCUS51529</name>
</gene>
<evidence type="ECO:0000313" key="3">
    <source>
        <dbReference type="Proteomes" id="UP001189429"/>
    </source>
</evidence>
<keyword evidence="3" id="KW-1185">Reference proteome</keyword>
<dbReference type="EMBL" id="CAUYUJ010016253">
    <property type="protein sequence ID" value="CAK0863354.1"/>
    <property type="molecule type" value="Genomic_DNA"/>
</dbReference>
<dbReference type="Proteomes" id="UP001189429">
    <property type="component" value="Unassembled WGS sequence"/>
</dbReference>
<protein>
    <submittedName>
        <fullName evidence="2">Uncharacterized protein</fullName>
    </submittedName>
</protein>
<feature type="compositionally biased region" description="Low complexity" evidence="1">
    <location>
        <begin position="676"/>
        <end position="686"/>
    </location>
</feature>
<evidence type="ECO:0000256" key="1">
    <source>
        <dbReference type="SAM" id="MobiDB-lite"/>
    </source>
</evidence>
<organism evidence="2 3">
    <name type="scientific">Prorocentrum cordatum</name>
    <dbReference type="NCBI Taxonomy" id="2364126"/>
    <lineage>
        <taxon>Eukaryota</taxon>
        <taxon>Sar</taxon>
        <taxon>Alveolata</taxon>
        <taxon>Dinophyceae</taxon>
        <taxon>Prorocentrales</taxon>
        <taxon>Prorocentraceae</taxon>
        <taxon>Prorocentrum</taxon>
    </lineage>
</organism>
<sequence length="698" mass="77824">MPGSLDSPDVGPGVWDGEWRRVLAKRWAHSEAQVILEGRAMVLAHLHKTRALSNFGKRHLFSGDAMASVLVVSKGRSPSKLMRVCRQISPLNLAFGMTSRRRWIPSERNPAGRGSRCKKGDWADASFRHREVDPPQIFLPAPRHAPVGGDAHGQRDRRARAFAARLGRAFGGDVSPANELVLCPAWAGPLDPAEPPPATRAVRRQRGHGEAPATDEHSPTMLERGAERKPQEALYKRIVSISYQRRVTTGMAPNDNWQLVSAVTSYLRFALYIRSSELLRLRVKNAAPSPRGGPRARAPWTLLLNASEDSAPPKTGKFDVSLGRDDPEFPWVGGLLTDLRAGRGGAEPLLDLKSATWPPRFEESSLLPAPRRRATEAAQLRAHAAVASIESRSCLKRIEIVEVDIRRGKKTFKLVKDQKSGLVKHKACARDAKVMLSQYFESSIDDSIVEIVEELLAKPEKVLHVLKVAKADIPTSPTPPAKEDDADKPLHHTLIYLHSVPKKFLRTPFYFETGTGSDDKIPVGCHNKEVFTETFTKRKGDLKDRLKEVEWLDNGGIDWQSSGMYGKHQVDGGRIQKVHHRGTQAVAVVPEEYPAKEQTWFFKDNHSIFAKLASARTEGKILDFTWEAPITFDDSPDRHMYLKKIAVAIMKEKGLEVPEEEQKAVDKHEEVLGDTSLKLKPLPKAPSKARVRKVSVRR</sequence>
<evidence type="ECO:0000313" key="2">
    <source>
        <dbReference type="EMBL" id="CAK0863354.1"/>
    </source>
</evidence>